<protein>
    <submittedName>
        <fullName evidence="1">Uncharacterized protein</fullName>
    </submittedName>
</protein>
<name>A0AAV7TUA8_PLEWA</name>
<keyword evidence="2" id="KW-1185">Reference proteome</keyword>
<accession>A0AAV7TUA8</accession>
<reference evidence="1" key="1">
    <citation type="journal article" date="2022" name="bioRxiv">
        <title>Sequencing and chromosome-scale assembly of the giantPleurodeles waltlgenome.</title>
        <authorList>
            <person name="Brown T."/>
            <person name="Elewa A."/>
            <person name="Iarovenko S."/>
            <person name="Subramanian E."/>
            <person name="Araus A.J."/>
            <person name="Petzold A."/>
            <person name="Susuki M."/>
            <person name="Suzuki K.-i.T."/>
            <person name="Hayashi T."/>
            <person name="Toyoda A."/>
            <person name="Oliveira C."/>
            <person name="Osipova E."/>
            <person name="Leigh N.D."/>
            <person name="Simon A."/>
            <person name="Yun M.H."/>
        </authorList>
    </citation>
    <scope>NUCLEOTIDE SEQUENCE</scope>
    <source>
        <strain evidence="1">20211129_DDA</strain>
        <tissue evidence="1">Liver</tissue>
    </source>
</reference>
<sequence length="131" mass="14502">MTPVERSISETGRPGGRTIPELAMQWLVRPSGRTRRQGRAEADAGLERCEVVPGLLASPLPKHLRRWTAEPTGSLERVWEVGRCRLCPASRRSRGLELEGKSVFDRARHPCCSPYLQENSMGPSGHGTSDL</sequence>
<dbReference type="Proteomes" id="UP001066276">
    <property type="component" value="Chromosome 3_2"/>
</dbReference>
<dbReference type="EMBL" id="JANPWB010000006">
    <property type="protein sequence ID" value="KAJ1179786.1"/>
    <property type="molecule type" value="Genomic_DNA"/>
</dbReference>
<organism evidence="1 2">
    <name type="scientific">Pleurodeles waltl</name>
    <name type="common">Iberian ribbed newt</name>
    <dbReference type="NCBI Taxonomy" id="8319"/>
    <lineage>
        <taxon>Eukaryota</taxon>
        <taxon>Metazoa</taxon>
        <taxon>Chordata</taxon>
        <taxon>Craniata</taxon>
        <taxon>Vertebrata</taxon>
        <taxon>Euteleostomi</taxon>
        <taxon>Amphibia</taxon>
        <taxon>Batrachia</taxon>
        <taxon>Caudata</taxon>
        <taxon>Salamandroidea</taxon>
        <taxon>Salamandridae</taxon>
        <taxon>Pleurodelinae</taxon>
        <taxon>Pleurodeles</taxon>
    </lineage>
</organism>
<comment type="caution">
    <text evidence="1">The sequence shown here is derived from an EMBL/GenBank/DDBJ whole genome shotgun (WGS) entry which is preliminary data.</text>
</comment>
<evidence type="ECO:0000313" key="2">
    <source>
        <dbReference type="Proteomes" id="UP001066276"/>
    </source>
</evidence>
<evidence type="ECO:0000313" key="1">
    <source>
        <dbReference type="EMBL" id="KAJ1179786.1"/>
    </source>
</evidence>
<proteinExistence type="predicted"/>
<dbReference type="AlphaFoldDB" id="A0AAV7TUA8"/>
<gene>
    <name evidence="1" type="ORF">NDU88_005020</name>
</gene>